<dbReference type="OrthoDB" id="4309011at2759"/>
<accession>A0A9W9KV59</accession>
<proteinExistence type="predicted"/>
<sequence>MAEPTNTGTSAAEFAKAAQCSICALVEIIEAAEYRTEAVKELFHLLSSINKAMERFVSTFDKSNSCKLSHEVQLHLQMATRTTQHACARFQEVFTEWTSHFIKDSLRDSDWNLFGAFVDIQSRILSGRLRQLKDTMNMAMEISALVSFPASRYISDEEWNSILKKENTLLSAIIKTNESQQTHQRKERAAERIACEIKGSGIAMQRDRKIFDGLLAEFSRLRWSQITKAGQEGQLQNAVGALPGEIQWSYESAVISIEGITVARFYGSYNDSDALSAPMVRADDVPETAH</sequence>
<reference evidence="1" key="1">
    <citation type="submission" date="2022-11" db="EMBL/GenBank/DDBJ databases">
        <authorList>
            <person name="Petersen C."/>
        </authorList>
    </citation>
    <scope>NUCLEOTIDE SEQUENCE</scope>
    <source>
        <strain evidence="1">IBT 22155</strain>
    </source>
</reference>
<evidence type="ECO:0000313" key="1">
    <source>
        <dbReference type="EMBL" id="KAJ5120758.1"/>
    </source>
</evidence>
<comment type="caution">
    <text evidence="1">The sequence shown here is derived from an EMBL/GenBank/DDBJ whole genome shotgun (WGS) entry which is preliminary data.</text>
</comment>
<dbReference type="Proteomes" id="UP001149079">
    <property type="component" value="Unassembled WGS sequence"/>
</dbReference>
<reference evidence="1" key="2">
    <citation type="journal article" date="2023" name="IMA Fungus">
        <title>Comparative genomic study of the Penicillium genus elucidates a diverse pangenome and 15 lateral gene transfer events.</title>
        <authorList>
            <person name="Petersen C."/>
            <person name="Sorensen T."/>
            <person name="Nielsen M.R."/>
            <person name="Sondergaard T.E."/>
            <person name="Sorensen J.L."/>
            <person name="Fitzpatrick D.A."/>
            <person name="Frisvad J.C."/>
            <person name="Nielsen K.L."/>
        </authorList>
    </citation>
    <scope>NUCLEOTIDE SEQUENCE</scope>
    <source>
        <strain evidence="1">IBT 22155</strain>
    </source>
</reference>
<dbReference type="AlphaFoldDB" id="A0A9W9KV59"/>
<name>A0A9W9KV59_9EURO</name>
<keyword evidence="2" id="KW-1185">Reference proteome</keyword>
<organism evidence="1 2">
    <name type="scientific">Penicillium bovifimosum</name>
    <dbReference type="NCBI Taxonomy" id="126998"/>
    <lineage>
        <taxon>Eukaryota</taxon>
        <taxon>Fungi</taxon>
        <taxon>Dikarya</taxon>
        <taxon>Ascomycota</taxon>
        <taxon>Pezizomycotina</taxon>
        <taxon>Eurotiomycetes</taxon>
        <taxon>Eurotiomycetidae</taxon>
        <taxon>Eurotiales</taxon>
        <taxon>Aspergillaceae</taxon>
        <taxon>Penicillium</taxon>
    </lineage>
</organism>
<evidence type="ECO:0000313" key="2">
    <source>
        <dbReference type="Proteomes" id="UP001149079"/>
    </source>
</evidence>
<dbReference type="EMBL" id="JAPQKL010000008">
    <property type="protein sequence ID" value="KAJ5120758.1"/>
    <property type="molecule type" value="Genomic_DNA"/>
</dbReference>
<protein>
    <recommendedName>
        <fullName evidence="3">Fungal N-terminal domain-containing protein</fullName>
    </recommendedName>
</protein>
<gene>
    <name evidence="1" type="ORF">N7515_010146</name>
</gene>
<dbReference type="RefSeq" id="XP_056517262.1">
    <property type="nucleotide sequence ID" value="XM_056670889.1"/>
</dbReference>
<evidence type="ECO:0008006" key="3">
    <source>
        <dbReference type="Google" id="ProtNLM"/>
    </source>
</evidence>
<dbReference type="GeneID" id="81410060"/>